<gene>
    <name evidence="9" type="ORF">OKIOD_LOCUS6390</name>
</gene>
<feature type="transmembrane region" description="Helical" evidence="8">
    <location>
        <begin position="248"/>
        <end position="269"/>
    </location>
</feature>
<feature type="region of interest" description="Disordered" evidence="7">
    <location>
        <begin position="942"/>
        <end position="966"/>
    </location>
</feature>
<keyword evidence="10" id="KW-1185">Reference proteome</keyword>
<comment type="subcellular location">
    <subcellularLocation>
        <location evidence="1">Membrane</location>
        <topology evidence="1">Multi-pass membrane protein</topology>
    </subcellularLocation>
</comment>
<name>A0ABN7SAX6_OIKDI</name>
<reference evidence="9 10" key="1">
    <citation type="submission" date="2021-04" db="EMBL/GenBank/DDBJ databases">
        <authorList>
            <person name="Bliznina A."/>
        </authorList>
    </citation>
    <scope>NUCLEOTIDE SEQUENCE [LARGE SCALE GENOMIC DNA]</scope>
</reference>
<evidence type="ECO:0000256" key="4">
    <source>
        <dbReference type="ARBA" id="ARBA00022692"/>
    </source>
</evidence>
<dbReference type="Pfam" id="PF03142">
    <property type="entry name" value="Chitin_synth_2"/>
    <property type="match status" value="1"/>
</dbReference>
<evidence type="ECO:0000256" key="2">
    <source>
        <dbReference type="ARBA" id="ARBA00012543"/>
    </source>
</evidence>
<evidence type="ECO:0000256" key="8">
    <source>
        <dbReference type="SAM" id="Phobius"/>
    </source>
</evidence>
<keyword evidence="6 8" id="KW-0472">Membrane</keyword>
<feature type="compositionally biased region" description="Low complexity" evidence="7">
    <location>
        <begin position="1024"/>
        <end position="1040"/>
    </location>
</feature>
<feature type="transmembrane region" description="Helical" evidence="8">
    <location>
        <begin position="722"/>
        <end position="743"/>
    </location>
</feature>
<evidence type="ECO:0000256" key="5">
    <source>
        <dbReference type="ARBA" id="ARBA00022989"/>
    </source>
</evidence>
<evidence type="ECO:0000313" key="10">
    <source>
        <dbReference type="Proteomes" id="UP001158576"/>
    </source>
</evidence>
<feature type="region of interest" description="Disordered" evidence="7">
    <location>
        <begin position="989"/>
        <end position="1063"/>
    </location>
</feature>
<feature type="region of interest" description="Disordered" evidence="7">
    <location>
        <begin position="800"/>
        <end position="850"/>
    </location>
</feature>
<dbReference type="Proteomes" id="UP001158576">
    <property type="component" value="Chromosome XSR"/>
</dbReference>
<evidence type="ECO:0000256" key="6">
    <source>
        <dbReference type="ARBA" id="ARBA00023136"/>
    </source>
</evidence>
<dbReference type="PANTHER" id="PTHR22914">
    <property type="entry name" value="CHITIN SYNTHASE"/>
    <property type="match status" value="1"/>
</dbReference>
<dbReference type="SUPFAM" id="SSF53448">
    <property type="entry name" value="Nucleotide-diphospho-sugar transferases"/>
    <property type="match status" value="1"/>
</dbReference>
<keyword evidence="3" id="KW-0808">Transferase</keyword>
<dbReference type="EMBL" id="OU015569">
    <property type="protein sequence ID" value="CAG5096892.1"/>
    <property type="molecule type" value="Genomic_DNA"/>
</dbReference>
<keyword evidence="4 8" id="KW-0812">Transmembrane</keyword>
<feature type="compositionally biased region" description="Acidic residues" evidence="7">
    <location>
        <begin position="837"/>
        <end position="849"/>
    </location>
</feature>
<dbReference type="EC" id="2.4.1.16" evidence="2"/>
<evidence type="ECO:0000313" key="9">
    <source>
        <dbReference type="EMBL" id="CAG5096892.1"/>
    </source>
</evidence>
<dbReference type="PANTHER" id="PTHR22914:SF42">
    <property type="entry name" value="CHITIN SYNTHASE"/>
    <property type="match status" value="1"/>
</dbReference>
<protein>
    <recommendedName>
        <fullName evidence="2">chitin synthase</fullName>
        <ecNumber evidence="2">2.4.1.16</ecNumber>
    </recommendedName>
</protein>
<feature type="transmembrane region" description="Helical" evidence="8">
    <location>
        <begin position="275"/>
        <end position="297"/>
    </location>
</feature>
<feature type="transmembrane region" description="Helical" evidence="8">
    <location>
        <begin position="643"/>
        <end position="665"/>
    </location>
</feature>
<proteinExistence type="predicted"/>
<evidence type="ECO:0000256" key="7">
    <source>
        <dbReference type="SAM" id="MobiDB-lite"/>
    </source>
</evidence>
<organism evidence="9 10">
    <name type="scientific">Oikopleura dioica</name>
    <name type="common">Tunicate</name>
    <dbReference type="NCBI Taxonomy" id="34765"/>
    <lineage>
        <taxon>Eukaryota</taxon>
        <taxon>Metazoa</taxon>
        <taxon>Chordata</taxon>
        <taxon>Tunicata</taxon>
        <taxon>Appendicularia</taxon>
        <taxon>Copelata</taxon>
        <taxon>Oikopleuridae</taxon>
        <taxon>Oikopleura</taxon>
    </lineage>
</organism>
<dbReference type="InterPro" id="IPR029044">
    <property type="entry name" value="Nucleotide-diphossugar_trans"/>
</dbReference>
<evidence type="ECO:0000256" key="3">
    <source>
        <dbReference type="ARBA" id="ARBA00022676"/>
    </source>
</evidence>
<keyword evidence="5 8" id="KW-1133">Transmembrane helix</keyword>
<sequence>MYLYYLIGWKIDATDEMEISGAYEKLEKDKCFILALDGDVDFDPPALEIVLNRLKRNDHVAACCSQIHPMGSSWLVMYQRFEYAVGHWLQKTTEHVLGCVLCSPGCFSLVRISHLARPNVMAMYKSLASTPLEKLQFDQGEDRWLCTLMLTSGGRIEFEASAHCNTFAPEDLPTFYKQRRRWGPSTTANVWQLILNQFDARKNNPYISLPYVLYHLFMLMFSIIGVSTTMMMVAEAFYIALGYNLDKGFCYLIVMAPVVIFCIACYLSGNGDLQIKLASWLSLMFSFLMLIVLIGIIMEGVNCPFSPSFLFFVGLAAVHIVAGLLHFDVKSLFCGVVYFLFIPSCFIFLQIYSIANLNDFSWGTRQAPSKAAASDNRSFFQKIMGAEIKEEDPVDPVQKDGYGCHCNLCPTIVPAKNTKFYAHSDDNKPKVVTSEFQSQVCDNDFIPDAPDRISIEEIPPDTQELAYMIEDEFDEQFLQENIMKESYYGGETVHELKKSEFTQWTKLMTNCENNTSQRLKMNPEQPSDPKMSFSYGWLYNREIESFKREGKFVNESERMKLEKAKRIKTEKDYLGWVVSNKSPINDNCTVHVLSNPEYIFWRDMVDPTDGYIGLKSNGEKYEELVENEKQLVKDVNEFRAEKYGLYLFINTVWVVISTIVLKYSAELLQIPIKVPNIAKCDNEVESEGSFGILFDGNFSRDYIENYNGGKDDDWAEIKLQPLSLFFLAFYVILIIAQFICMLWHRVSTYYHFVADVDISMQRREIERKKRAALEASLTAEGEKIEDIDKTVSERKLEEINRAFLDDEGPGPDSDPGAGGNMHAKQRRKSTIRFENVSSDDDDDDNDEGDRVEIIQPTEDDIRKMIERRQERRKSSIFHGEGSILFAASKEQSRFQQSRLNSPMLQKIRQKSSANIYGKSPLSVQTSYGDDDVFSEAGDFINKEHSPIEPAARPSSENSSTVSNGQEKKFLKNYMRISYTTTNKIDLTDITESDADDSSYGSQHSGEASNGSETNTPRGVGFAFPQATIPEPQQIPQTQPPLLYAKNPRIQQLRSRSPFPSVDC</sequence>
<feature type="compositionally biased region" description="Polar residues" evidence="7">
    <location>
        <begin position="954"/>
        <end position="964"/>
    </location>
</feature>
<feature type="transmembrane region" description="Helical" evidence="8">
    <location>
        <begin position="335"/>
        <end position="355"/>
    </location>
</feature>
<feature type="compositionally biased region" description="Polar residues" evidence="7">
    <location>
        <begin position="998"/>
        <end position="1016"/>
    </location>
</feature>
<accession>A0ABN7SAX6</accession>
<keyword evidence="3" id="KW-0328">Glycosyltransferase</keyword>
<evidence type="ECO:0000256" key="1">
    <source>
        <dbReference type="ARBA" id="ARBA00004141"/>
    </source>
</evidence>
<dbReference type="InterPro" id="IPR004835">
    <property type="entry name" value="Chitin_synth"/>
</dbReference>
<feature type="transmembrane region" description="Helical" evidence="8">
    <location>
        <begin position="211"/>
        <end position="241"/>
    </location>
</feature>
<feature type="transmembrane region" description="Helical" evidence="8">
    <location>
        <begin position="309"/>
        <end position="329"/>
    </location>
</feature>